<dbReference type="EMBL" id="UYRW01004322">
    <property type="protein sequence ID" value="VDM92497.1"/>
    <property type="molecule type" value="Genomic_DNA"/>
</dbReference>
<evidence type="ECO:0000313" key="3">
    <source>
        <dbReference type="WBParaSite" id="nOo.2.0.1.t09206-RA"/>
    </source>
</evidence>
<accession>A0A182EM63</accession>
<dbReference type="WBParaSite" id="nOo.2.0.1.t09206-RA">
    <property type="protein sequence ID" value="nOo.2.0.1.t09206-RA"/>
    <property type="gene ID" value="nOo.2.0.1.g09206"/>
</dbReference>
<protein>
    <submittedName>
        <fullName evidence="3">Rap-GAP domain-containing protein</fullName>
    </submittedName>
</protein>
<evidence type="ECO:0000313" key="2">
    <source>
        <dbReference type="Proteomes" id="UP000271087"/>
    </source>
</evidence>
<reference evidence="1 2" key="2">
    <citation type="submission" date="2018-08" db="EMBL/GenBank/DDBJ databases">
        <authorList>
            <person name="Laetsch R D."/>
            <person name="Stevens L."/>
            <person name="Kumar S."/>
            <person name="Blaxter L. M."/>
        </authorList>
    </citation>
    <scope>NUCLEOTIDE SEQUENCE [LARGE SCALE GENOMIC DNA]</scope>
</reference>
<dbReference type="Proteomes" id="UP000271087">
    <property type="component" value="Unassembled WGS sequence"/>
</dbReference>
<dbReference type="AlphaFoldDB" id="A0A182EM63"/>
<evidence type="ECO:0000313" key="1">
    <source>
        <dbReference type="EMBL" id="VDM92497.1"/>
    </source>
</evidence>
<name>A0A182EM63_ONCOC</name>
<sequence length="181" mass="20518">MPLIAMEESGAEVVEPPVTVELFCNRIRTINITIPLIQLAPGVAVMEVCQPADVGCLPRQFRRKLISSQVDAYTVVFTKENPTNEINKLVVYAPFFFFHNLLLPSSLTNKQKRAAVELHVLDCFPRTRAVVMNERQVKRRKLDLVGRKEEAQSLFVQDLKGDLEFNGLGMLCMQYGMFVMS</sequence>
<gene>
    <name evidence="1" type="ORF">NOO_LOCUS9206</name>
</gene>
<keyword evidence="2" id="KW-1185">Reference proteome</keyword>
<proteinExistence type="predicted"/>
<reference evidence="3" key="1">
    <citation type="submission" date="2016-06" db="UniProtKB">
        <authorList>
            <consortium name="WormBaseParasite"/>
        </authorList>
    </citation>
    <scope>IDENTIFICATION</scope>
</reference>
<organism evidence="3">
    <name type="scientific">Onchocerca ochengi</name>
    <name type="common">Filarial nematode worm</name>
    <dbReference type="NCBI Taxonomy" id="42157"/>
    <lineage>
        <taxon>Eukaryota</taxon>
        <taxon>Metazoa</taxon>
        <taxon>Ecdysozoa</taxon>
        <taxon>Nematoda</taxon>
        <taxon>Chromadorea</taxon>
        <taxon>Rhabditida</taxon>
        <taxon>Spirurina</taxon>
        <taxon>Spiruromorpha</taxon>
        <taxon>Filarioidea</taxon>
        <taxon>Onchocercidae</taxon>
        <taxon>Onchocerca</taxon>
    </lineage>
</organism>